<feature type="region of interest" description="Disordered" evidence="1">
    <location>
        <begin position="257"/>
        <end position="277"/>
    </location>
</feature>
<dbReference type="InterPro" id="IPR001849">
    <property type="entry name" value="PH_domain"/>
</dbReference>
<feature type="compositionally biased region" description="Polar residues" evidence="1">
    <location>
        <begin position="258"/>
        <end position="273"/>
    </location>
</feature>
<dbReference type="Pfam" id="PF00169">
    <property type="entry name" value="PH"/>
    <property type="match status" value="1"/>
</dbReference>
<dbReference type="AlphaFoldDB" id="A0AAV4F3G1"/>
<dbReference type="PROSITE" id="PS50003">
    <property type="entry name" value="PH_DOMAIN"/>
    <property type="match status" value="1"/>
</dbReference>
<comment type="caution">
    <text evidence="3">The sequence shown here is derived from an EMBL/GenBank/DDBJ whole genome shotgun (WGS) entry which is preliminary data.</text>
</comment>
<sequence length="311" mass="35817">MSGWASLSGYLHLKPGGGALSILKAKKRMWCVLEESQGRLLYFKSEDDARSKPPLGYVELRGAAITLDMDNHNQFVIIVARRHLPSSQPLMGRPGVNFDRSVDNKDVLLTAENHESMMIWLMALQARRDQFTLADKSRSSSTSTENEFDIDQNFLNVVEMRERVGLDLYYLPDRGPDLYSLSDTTTLDPINRIPLSQDHSNRLAPFLKALDFDYAHSLSLNLDENRYRLLARQQQQQQNQHSDSEALKQHSLEEHRSLPQQVRPCQQNSQQLKSEGEPSTKRDWRIFNWFRVLFECRPFDCPLSELLSLPA</sequence>
<dbReference type="SUPFAM" id="SSF50729">
    <property type="entry name" value="PH domain-like"/>
    <property type="match status" value="1"/>
</dbReference>
<evidence type="ECO:0000256" key="1">
    <source>
        <dbReference type="SAM" id="MobiDB-lite"/>
    </source>
</evidence>
<dbReference type="InterPro" id="IPR011993">
    <property type="entry name" value="PH-like_dom_sf"/>
</dbReference>
<dbReference type="Proteomes" id="UP000762676">
    <property type="component" value="Unassembled WGS sequence"/>
</dbReference>
<evidence type="ECO:0000313" key="4">
    <source>
        <dbReference type="Proteomes" id="UP000762676"/>
    </source>
</evidence>
<gene>
    <name evidence="3" type="ORF">ElyMa_003714700</name>
</gene>
<dbReference type="SMART" id="SM00233">
    <property type="entry name" value="PH"/>
    <property type="match status" value="1"/>
</dbReference>
<dbReference type="EMBL" id="BMAT01007614">
    <property type="protein sequence ID" value="GFR67752.1"/>
    <property type="molecule type" value="Genomic_DNA"/>
</dbReference>
<organism evidence="3 4">
    <name type="scientific">Elysia marginata</name>
    <dbReference type="NCBI Taxonomy" id="1093978"/>
    <lineage>
        <taxon>Eukaryota</taxon>
        <taxon>Metazoa</taxon>
        <taxon>Spiralia</taxon>
        <taxon>Lophotrochozoa</taxon>
        <taxon>Mollusca</taxon>
        <taxon>Gastropoda</taxon>
        <taxon>Heterobranchia</taxon>
        <taxon>Euthyneura</taxon>
        <taxon>Panpulmonata</taxon>
        <taxon>Sacoglossa</taxon>
        <taxon>Placobranchoidea</taxon>
        <taxon>Plakobranchidae</taxon>
        <taxon>Elysia</taxon>
    </lineage>
</organism>
<dbReference type="Gene3D" id="2.30.29.30">
    <property type="entry name" value="Pleckstrin-homology domain (PH domain)/Phosphotyrosine-binding domain (PTB)"/>
    <property type="match status" value="1"/>
</dbReference>
<accession>A0AAV4F3G1</accession>
<evidence type="ECO:0000313" key="3">
    <source>
        <dbReference type="EMBL" id="GFR67752.1"/>
    </source>
</evidence>
<reference evidence="3 4" key="1">
    <citation type="journal article" date="2021" name="Elife">
        <title>Chloroplast acquisition without the gene transfer in kleptoplastic sea slugs, Plakobranchus ocellatus.</title>
        <authorList>
            <person name="Maeda T."/>
            <person name="Takahashi S."/>
            <person name="Yoshida T."/>
            <person name="Shimamura S."/>
            <person name="Takaki Y."/>
            <person name="Nagai Y."/>
            <person name="Toyoda A."/>
            <person name="Suzuki Y."/>
            <person name="Arimoto A."/>
            <person name="Ishii H."/>
            <person name="Satoh N."/>
            <person name="Nishiyama T."/>
            <person name="Hasebe M."/>
            <person name="Maruyama T."/>
            <person name="Minagawa J."/>
            <person name="Obokata J."/>
            <person name="Shigenobu S."/>
        </authorList>
    </citation>
    <scope>NUCLEOTIDE SEQUENCE [LARGE SCALE GENOMIC DNA]</scope>
</reference>
<name>A0AAV4F3G1_9GAST</name>
<keyword evidence="4" id="KW-1185">Reference proteome</keyword>
<proteinExistence type="predicted"/>
<protein>
    <submittedName>
        <fullName evidence="3">TBC1 domain family member 2B</fullName>
    </submittedName>
</protein>
<feature type="domain" description="PH" evidence="2">
    <location>
        <begin position="4"/>
        <end position="129"/>
    </location>
</feature>
<evidence type="ECO:0000259" key="2">
    <source>
        <dbReference type="PROSITE" id="PS50003"/>
    </source>
</evidence>